<feature type="binding site" evidence="7">
    <location>
        <position position="134"/>
    </location>
    <ligand>
        <name>glycerol</name>
        <dbReference type="ChEBI" id="CHEBI:17754"/>
    </ligand>
</feature>
<feature type="binding site" evidence="7">
    <location>
        <position position="134"/>
    </location>
    <ligand>
        <name>sn-glycerol 3-phosphate</name>
        <dbReference type="ChEBI" id="CHEBI:57597"/>
    </ligand>
</feature>
<dbReference type="EMBL" id="JACHOT010000001">
    <property type="protein sequence ID" value="MBB4649989.1"/>
    <property type="molecule type" value="Genomic_DNA"/>
</dbReference>
<dbReference type="SUPFAM" id="SSF53067">
    <property type="entry name" value="Actin-like ATPase domain"/>
    <property type="match status" value="2"/>
</dbReference>
<dbReference type="Pfam" id="PF02782">
    <property type="entry name" value="FGGY_C"/>
    <property type="match status" value="1"/>
</dbReference>
<feature type="binding site" evidence="7">
    <location>
        <position position="82"/>
    </location>
    <ligand>
        <name>glycerol</name>
        <dbReference type="ChEBI" id="CHEBI:17754"/>
    </ligand>
</feature>
<feature type="binding site" evidence="7">
    <location>
        <position position="308"/>
    </location>
    <ligand>
        <name>ATP</name>
        <dbReference type="ChEBI" id="CHEBI:30616"/>
    </ligand>
</feature>
<name>A0ABR6KZL7_9HYPH</name>
<comment type="similarity">
    <text evidence="1 7 8">Belongs to the FGGY kinase family.</text>
</comment>
<feature type="binding site" evidence="7">
    <location>
        <position position="265"/>
    </location>
    <ligand>
        <name>ADP</name>
        <dbReference type="ChEBI" id="CHEBI:456216"/>
    </ligand>
</feature>
<dbReference type="NCBIfam" id="NF000756">
    <property type="entry name" value="PRK00047.1"/>
    <property type="match status" value="1"/>
</dbReference>
<evidence type="ECO:0000256" key="6">
    <source>
        <dbReference type="ARBA" id="ARBA00022840"/>
    </source>
</evidence>
<feature type="binding site" evidence="7">
    <location>
        <position position="13"/>
    </location>
    <ligand>
        <name>ATP</name>
        <dbReference type="ChEBI" id="CHEBI:30616"/>
    </ligand>
</feature>
<feature type="binding site" evidence="7">
    <location>
        <position position="312"/>
    </location>
    <ligand>
        <name>ATP</name>
        <dbReference type="ChEBI" id="CHEBI:30616"/>
    </ligand>
</feature>
<protein>
    <recommendedName>
        <fullName evidence="7">Glycerol kinase</fullName>
        <ecNumber evidence="7">2.7.1.30</ecNumber>
    </recommendedName>
    <alternativeName>
        <fullName evidence="7">ATP:glycerol 3-phosphotransferase</fullName>
    </alternativeName>
    <alternativeName>
        <fullName evidence="7">Glycerokinase</fullName>
        <shortName evidence="7">GK</shortName>
    </alternativeName>
</protein>
<dbReference type="PANTHER" id="PTHR10196">
    <property type="entry name" value="SUGAR KINASE"/>
    <property type="match status" value="1"/>
</dbReference>
<dbReference type="CDD" id="cd07786">
    <property type="entry name" value="FGGY_EcGK_like"/>
    <property type="match status" value="1"/>
</dbReference>
<gene>
    <name evidence="7" type="primary">glpK</name>
    <name evidence="11" type="ORF">GGQ99_001711</name>
</gene>
<dbReference type="InterPro" id="IPR018485">
    <property type="entry name" value="FGGY_C"/>
</dbReference>
<evidence type="ECO:0000256" key="7">
    <source>
        <dbReference type="HAMAP-Rule" id="MF_00186"/>
    </source>
</evidence>
<feature type="binding site" evidence="7">
    <location>
        <position position="411"/>
    </location>
    <ligand>
        <name>ATP</name>
        <dbReference type="ChEBI" id="CHEBI:30616"/>
    </ligand>
</feature>
<proteinExistence type="inferred from homology"/>
<evidence type="ECO:0000259" key="9">
    <source>
        <dbReference type="Pfam" id="PF00370"/>
    </source>
</evidence>
<comment type="catalytic activity">
    <reaction evidence="7">
        <text>glycerol + ATP = sn-glycerol 3-phosphate + ADP + H(+)</text>
        <dbReference type="Rhea" id="RHEA:21644"/>
        <dbReference type="ChEBI" id="CHEBI:15378"/>
        <dbReference type="ChEBI" id="CHEBI:17754"/>
        <dbReference type="ChEBI" id="CHEBI:30616"/>
        <dbReference type="ChEBI" id="CHEBI:57597"/>
        <dbReference type="ChEBI" id="CHEBI:456216"/>
        <dbReference type="EC" id="2.7.1.30"/>
    </reaction>
</comment>
<comment type="pathway">
    <text evidence="7">Polyol metabolism; glycerol degradation via glycerol kinase pathway; sn-glycerol 3-phosphate from glycerol: step 1/1.</text>
</comment>
<comment type="caution">
    <text evidence="7">Lacks conserved residue(s) required for the propagation of feature annotation.</text>
</comment>
<evidence type="ECO:0000256" key="1">
    <source>
        <dbReference type="ARBA" id="ARBA00009156"/>
    </source>
</evidence>
<feature type="binding site" evidence="7">
    <location>
        <position position="83"/>
    </location>
    <ligand>
        <name>glycerol</name>
        <dbReference type="ChEBI" id="CHEBI:17754"/>
    </ligand>
</feature>
<dbReference type="InterPro" id="IPR018483">
    <property type="entry name" value="Carb_kinase_FGGY_CS"/>
</dbReference>
<dbReference type="HAMAP" id="MF_00186">
    <property type="entry name" value="Glycerol_kin"/>
    <property type="match status" value="1"/>
</dbReference>
<keyword evidence="3 7" id="KW-0547">Nucleotide-binding</keyword>
<dbReference type="InterPro" id="IPR018484">
    <property type="entry name" value="FGGY_N"/>
</dbReference>
<reference evidence="11 12" key="1">
    <citation type="submission" date="2020-08" db="EMBL/GenBank/DDBJ databases">
        <title>Genomic Encyclopedia of Type Strains, Phase IV (KMG-IV): sequencing the most valuable type-strain genomes for metagenomic binning, comparative biology and taxonomic classification.</title>
        <authorList>
            <person name="Goeker M."/>
        </authorList>
    </citation>
    <scope>NUCLEOTIDE SEQUENCE [LARGE SCALE GENOMIC DNA]</scope>
    <source>
        <strain evidence="11 12">DSM 7050</strain>
    </source>
</reference>
<feature type="binding site" evidence="7">
    <location>
        <position position="12"/>
    </location>
    <ligand>
        <name>ADP</name>
        <dbReference type="ChEBI" id="CHEBI:456216"/>
    </ligand>
</feature>
<feature type="binding site" evidence="7">
    <location>
        <position position="243"/>
    </location>
    <ligand>
        <name>sn-glycerol 3-phosphate</name>
        <dbReference type="ChEBI" id="CHEBI:57597"/>
    </ligand>
</feature>
<evidence type="ECO:0000256" key="3">
    <source>
        <dbReference type="ARBA" id="ARBA00022741"/>
    </source>
</evidence>
<keyword evidence="5 7" id="KW-0319">Glycerol metabolism</keyword>
<comment type="function">
    <text evidence="7">Key enzyme in the regulation of glycerol uptake and metabolism. Catalyzes the phosphorylation of glycerol to yield sn-glycerol 3-phosphate.</text>
</comment>
<feature type="binding site" evidence="7">
    <location>
        <position position="82"/>
    </location>
    <ligand>
        <name>sn-glycerol 3-phosphate</name>
        <dbReference type="ChEBI" id="CHEBI:57597"/>
    </ligand>
</feature>
<dbReference type="Gene3D" id="3.30.420.40">
    <property type="match status" value="2"/>
</dbReference>
<dbReference type="InterPro" id="IPR043129">
    <property type="entry name" value="ATPase_NBD"/>
</dbReference>
<feature type="domain" description="Carbohydrate kinase FGGY C-terminal" evidence="10">
    <location>
        <begin position="260"/>
        <end position="448"/>
    </location>
</feature>
<evidence type="ECO:0000256" key="5">
    <source>
        <dbReference type="ARBA" id="ARBA00022798"/>
    </source>
</evidence>
<feature type="binding site" evidence="7">
    <location>
        <position position="16"/>
    </location>
    <ligand>
        <name>ADP</name>
        <dbReference type="ChEBI" id="CHEBI:456216"/>
    </ligand>
</feature>
<dbReference type="Pfam" id="PF00370">
    <property type="entry name" value="FGGY_N"/>
    <property type="match status" value="1"/>
</dbReference>
<organism evidence="11 12">
    <name type="scientific">Aminobacter niigataensis</name>
    <dbReference type="NCBI Taxonomy" id="83265"/>
    <lineage>
        <taxon>Bacteria</taxon>
        <taxon>Pseudomonadati</taxon>
        <taxon>Pseudomonadota</taxon>
        <taxon>Alphaproteobacteria</taxon>
        <taxon>Hyphomicrobiales</taxon>
        <taxon>Phyllobacteriaceae</taxon>
        <taxon>Aminobacter</taxon>
    </lineage>
</organism>
<dbReference type="NCBIfam" id="TIGR01311">
    <property type="entry name" value="glycerol_kin"/>
    <property type="match status" value="1"/>
</dbReference>
<dbReference type="InterPro" id="IPR005999">
    <property type="entry name" value="Glycerol_kin"/>
</dbReference>
<dbReference type="Proteomes" id="UP000539538">
    <property type="component" value="Unassembled WGS sequence"/>
</dbReference>
<feature type="domain" description="Carbohydrate kinase FGGY N-terminal" evidence="9">
    <location>
        <begin position="5"/>
        <end position="250"/>
    </location>
</feature>
<feature type="binding site" evidence="7">
    <location>
        <position position="308"/>
    </location>
    <ligand>
        <name>ADP</name>
        <dbReference type="ChEBI" id="CHEBI:456216"/>
    </ligand>
</feature>
<dbReference type="RefSeq" id="WP_183262026.1">
    <property type="nucleotide sequence ID" value="NZ_BAAAVZ010000003.1"/>
</dbReference>
<evidence type="ECO:0000256" key="2">
    <source>
        <dbReference type="ARBA" id="ARBA00022679"/>
    </source>
</evidence>
<feature type="binding site" evidence="7">
    <location>
        <position position="244"/>
    </location>
    <ligand>
        <name>glycerol</name>
        <dbReference type="ChEBI" id="CHEBI:17754"/>
    </ligand>
</feature>
<feature type="binding site" evidence="7">
    <location>
        <position position="265"/>
    </location>
    <ligand>
        <name>ATP</name>
        <dbReference type="ChEBI" id="CHEBI:30616"/>
    </ligand>
</feature>
<keyword evidence="2 7" id="KW-0808">Transferase</keyword>
<dbReference type="PANTHER" id="PTHR10196:SF78">
    <property type="entry name" value="GLYCEROL KINASE"/>
    <property type="match status" value="1"/>
</dbReference>
<feature type="binding site" evidence="7">
    <location>
        <position position="12"/>
    </location>
    <ligand>
        <name>sn-glycerol 3-phosphate</name>
        <dbReference type="ChEBI" id="CHEBI:57597"/>
    </ligand>
</feature>
<comment type="caution">
    <text evidence="11">The sequence shown here is derived from an EMBL/GenBank/DDBJ whole genome shotgun (WGS) entry which is preliminary data.</text>
</comment>
<feature type="binding site" evidence="7">
    <location>
        <position position="83"/>
    </location>
    <ligand>
        <name>sn-glycerol 3-phosphate</name>
        <dbReference type="ChEBI" id="CHEBI:57597"/>
    </ligand>
</feature>
<evidence type="ECO:0000256" key="4">
    <source>
        <dbReference type="ARBA" id="ARBA00022777"/>
    </source>
</evidence>
<evidence type="ECO:0000259" key="10">
    <source>
        <dbReference type="Pfam" id="PF02782"/>
    </source>
</evidence>
<evidence type="ECO:0000313" key="12">
    <source>
        <dbReference type="Proteomes" id="UP000539538"/>
    </source>
</evidence>
<dbReference type="PROSITE" id="PS00445">
    <property type="entry name" value="FGGY_KINASES_2"/>
    <property type="match status" value="1"/>
</dbReference>
<comment type="activity regulation">
    <text evidence="7">Inhibited by fructose 1,6-bisphosphate (FBP).</text>
</comment>
<feature type="binding site" evidence="7">
    <location>
        <position position="411"/>
    </location>
    <ligand>
        <name>ADP</name>
        <dbReference type="ChEBI" id="CHEBI:456216"/>
    </ligand>
</feature>
<dbReference type="InterPro" id="IPR000577">
    <property type="entry name" value="Carb_kinase_FGGY"/>
</dbReference>
<feature type="binding site" evidence="7">
    <location>
        <position position="243"/>
    </location>
    <ligand>
        <name>glycerol</name>
        <dbReference type="ChEBI" id="CHEBI:17754"/>
    </ligand>
</feature>
<keyword evidence="6 7" id="KW-0067">ATP-binding</keyword>
<dbReference type="GO" id="GO:0004370">
    <property type="term" value="F:glycerol kinase activity"/>
    <property type="evidence" value="ECO:0007669"/>
    <property type="project" value="UniProtKB-EC"/>
</dbReference>
<evidence type="ECO:0000256" key="8">
    <source>
        <dbReference type="RuleBase" id="RU003733"/>
    </source>
</evidence>
<keyword evidence="12" id="KW-1185">Reference proteome</keyword>
<evidence type="ECO:0000313" key="11">
    <source>
        <dbReference type="EMBL" id="MBB4649989.1"/>
    </source>
</evidence>
<sequence length="497" mass="54088">MSGFVLAIDQGTTSSRAIVFDQAMSVVGIGQKEFTQHFPASGWVEHDPEEIWDSVVSTCKTALKKAGKDAADIAAIGITNQRETVVIWDKATGKPIHNAIVWQDRRTAPLCAKLKKQGLEPRFTKKTGLLLDPYFSGTKIAWLLDKVTGARKRAERGELLTGTIDSFLIWRLTGGKMHATDATNASRTLVYNIEKNAWDAELLDILRIPAAMLPEVKDCAADFGVTEKALFGAEIPILGVAGDQQAATIGQACFEPGMMKSTYGTGCFAILNTGSDIVRSKNRLLTTIAYRLDGKTTYALEGSIFIAGAAVQWLRDGIKVIGKAEHSGAMAAQADDRQSVYLVPAFVGLGAPHWDAEARGAIYGLTRNTGPEEFARAALESVAYQTRDLLDAMKKDWKTRNGKTVLRVDGGMVASDWTMQRLADILDAPVDRPTVLETTALGAAWLAGSRAGVWPKAKDFAKAWALDRQFRPEMQPAVRAAKLKGWHDAVRRTLTPK</sequence>
<accession>A0ABR6KZL7</accession>
<keyword evidence="4 7" id="KW-0418">Kinase</keyword>
<dbReference type="EC" id="2.7.1.30" evidence="7"/>
<feature type="binding site" evidence="7">
    <location>
        <position position="12"/>
    </location>
    <ligand>
        <name>ATP</name>
        <dbReference type="ChEBI" id="CHEBI:30616"/>
    </ligand>
</feature>
<feature type="binding site" evidence="7">
    <location>
        <position position="14"/>
    </location>
    <ligand>
        <name>ATP</name>
        <dbReference type="ChEBI" id="CHEBI:30616"/>
    </ligand>
</feature>
<dbReference type="PIRSF" id="PIRSF000538">
    <property type="entry name" value="GlpK"/>
    <property type="match status" value="1"/>
</dbReference>